<keyword evidence="2" id="KW-1185">Reference proteome</keyword>
<dbReference type="EMBL" id="ML977593">
    <property type="protein sequence ID" value="KAF1999736.1"/>
    <property type="molecule type" value="Genomic_DNA"/>
</dbReference>
<reference evidence="1" key="1">
    <citation type="journal article" date="2020" name="Stud. Mycol.">
        <title>101 Dothideomycetes genomes: a test case for predicting lifestyles and emergence of pathogens.</title>
        <authorList>
            <person name="Haridas S."/>
            <person name="Albert R."/>
            <person name="Binder M."/>
            <person name="Bloem J."/>
            <person name="Labutti K."/>
            <person name="Salamov A."/>
            <person name="Andreopoulos B."/>
            <person name="Baker S."/>
            <person name="Barry K."/>
            <person name="Bills G."/>
            <person name="Bluhm B."/>
            <person name="Cannon C."/>
            <person name="Castanera R."/>
            <person name="Culley D."/>
            <person name="Daum C."/>
            <person name="Ezra D."/>
            <person name="Gonzalez J."/>
            <person name="Henrissat B."/>
            <person name="Kuo A."/>
            <person name="Liang C."/>
            <person name="Lipzen A."/>
            <person name="Lutzoni F."/>
            <person name="Magnuson J."/>
            <person name="Mondo S."/>
            <person name="Nolan M."/>
            <person name="Ohm R."/>
            <person name="Pangilinan J."/>
            <person name="Park H.-J."/>
            <person name="Ramirez L."/>
            <person name="Alfaro M."/>
            <person name="Sun H."/>
            <person name="Tritt A."/>
            <person name="Yoshinaga Y."/>
            <person name="Zwiers L.-H."/>
            <person name="Turgeon B."/>
            <person name="Goodwin S."/>
            <person name="Spatafora J."/>
            <person name="Crous P."/>
            <person name="Grigoriev I."/>
        </authorList>
    </citation>
    <scope>NUCLEOTIDE SEQUENCE</scope>
    <source>
        <strain evidence="1">CBS 123094</strain>
    </source>
</reference>
<dbReference type="AlphaFoldDB" id="A0A6A5WQ70"/>
<proteinExistence type="predicted"/>
<gene>
    <name evidence="1" type="ORF">P154DRAFT_576652</name>
</gene>
<protein>
    <recommendedName>
        <fullName evidence="3">F-box domain-containing protein</fullName>
    </recommendedName>
</protein>
<accession>A0A6A5WQ70</accession>
<organism evidence="1 2">
    <name type="scientific">Amniculicola lignicola CBS 123094</name>
    <dbReference type="NCBI Taxonomy" id="1392246"/>
    <lineage>
        <taxon>Eukaryota</taxon>
        <taxon>Fungi</taxon>
        <taxon>Dikarya</taxon>
        <taxon>Ascomycota</taxon>
        <taxon>Pezizomycotina</taxon>
        <taxon>Dothideomycetes</taxon>
        <taxon>Pleosporomycetidae</taxon>
        <taxon>Pleosporales</taxon>
        <taxon>Amniculicolaceae</taxon>
        <taxon>Amniculicola</taxon>
    </lineage>
</organism>
<dbReference type="OrthoDB" id="3781162at2759"/>
<evidence type="ECO:0000313" key="2">
    <source>
        <dbReference type="Proteomes" id="UP000799779"/>
    </source>
</evidence>
<dbReference type="Proteomes" id="UP000799779">
    <property type="component" value="Unassembled WGS sequence"/>
</dbReference>
<evidence type="ECO:0000313" key="1">
    <source>
        <dbReference type="EMBL" id="KAF1999736.1"/>
    </source>
</evidence>
<evidence type="ECO:0008006" key="3">
    <source>
        <dbReference type="Google" id="ProtNLM"/>
    </source>
</evidence>
<name>A0A6A5WQ70_9PLEO</name>
<sequence length="469" mass="52705">MSNPQSSSPHRPLQTSPFLALPNELILSIANHLYTNPLLALRSSCILFYAVLPNPYRAPGISHYNRNYIQRTYAEYLRAIQVKAFRASLVADSCPDGELLCSNCLAAHPTAWFSEIEQGVAPEERGCRGTEGVVELLNGCRVNFREVKRIQGAKMGFKPWGVGTLQTREWAEDKRDGIWGSMVRRRPRVAGGIRERGCFVGGPGEVFEEREEGEVEVVVEGKRGEDMVIRRECVIAQVDSTLEISHADLFSHTGAIGRSMTNVRFRAGGFCPHLRIHLVWKMLQTPPYKDCPHVHTHGPNPQACTPPHQKHQDEASTFRHPLDQRKPTIYAKCGGRYICPNPVCQTYFFIYRARLPFPASLEMFPQHEGGTDELILTIMRNFGPMEEPNDPRWIVQSLGKEPKWPRRNSVEPLIGNMEMEGFLNLFGGVGKWAEEKESWITREVGNERIGGGDSEGIGEIVGGVETMEV</sequence>